<reference evidence="1" key="1">
    <citation type="submission" date="2020-06" db="EMBL/GenBank/DDBJ databases">
        <authorList>
            <person name="Li T."/>
            <person name="Hu X."/>
            <person name="Zhang T."/>
            <person name="Song X."/>
            <person name="Zhang H."/>
            <person name="Dai N."/>
            <person name="Sheng W."/>
            <person name="Hou X."/>
            <person name="Wei L."/>
        </authorList>
    </citation>
    <scope>NUCLEOTIDE SEQUENCE</scope>
    <source>
        <strain evidence="1">KEN1</strain>
        <tissue evidence="1">Leaf</tissue>
    </source>
</reference>
<proteinExistence type="predicted"/>
<reference evidence="1" key="2">
    <citation type="journal article" date="2024" name="Plant">
        <title>Genomic evolution and insights into agronomic trait innovations of Sesamum species.</title>
        <authorList>
            <person name="Miao H."/>
            <person name="Wang L."/>
            <person name="Qu L."/>
            <person name="Liu H."/>
            <person name="Sun Y."/>
            <person name="Le M."/>
            <person name="Wang Q."/>
            <person name="Wei S."/>
            <person name="Zheng Y."/>
            <person name="Lin W."/>
            <person name="Duan Y."/>
            <person name="Cao H."/>
            <person name="Xiong S."/>
            <person name="Wang X."/>
            <person name="Wei L."/>
            <person name="Li C."/>
            <person name="Ma Q."/>
            <person name="Ju M."/>
            <person name="Zhao R."/>
            <person name="Li G."/>
            <person name="Mu C."/>
            <person name="Tian Q."/>
            <person name="Mei H."/>
            <person name="Zhang T."/>
            <person name="Gao T."/>
            <person name="Zhang H."/>
        </authorList>
    </citation>
    <scope>NUCLEOTIDE SEQUENCE</scope>
    <source>
        <strain evidence="1">KEN1</strain>
    </source>
</reference>
<dbReference type="EMBL" id="JACGWN010000014">
    <property type="protein sequence ID" value="KAL0406745.1"/>
    <property type="molecule type" value="Genomic_DNA"/>
</dbReference>
<organism evidence="1">
    <name type="scientific">Sesamum latifolium</name>
    <dbReference type="NCBI Taxonomy" id="2727402"/>
    <lineage>
        <taxon>Eukaryota</taxon>
        <taxon>Viridiplantae</taxon>
        <taxon>Streptophyta</taxon>
        <taxon>Embryophyta</taxon>
        <taxon>Tracheophyta</taxon>
        <taxon>Spermatophyta</taxon>
        <taxon>Magnoliopsida</taxon>
        <taxon>eudicotyledons</taxon>
        <taxon>Gunneridae</taxon>
        <taxon>Pentapetalae</taxon>
        <taxon>asterids</taxon>
        <taxon>lamiids</taxon>
        <taxon>Lamiales</taxon>
        <taxon>Pedaliaceae</taxon>
        <taxon>Sesamum</taxon>
    </lineage>
</organism>
<protein>
    <submittedName>
        <fullName evidence="1">Uncharacterized protein</fullName>
    </submittedName>
</protein>
<gene>
    <name evidence="1" type="ORF">Slati_3988400</name>
</gene>
<comment type="caution">
    <text evidence="1">The sequence shown here is derived from an EMBL/GenBank/DDBJ whole genome shotgun (WGS) entry which is preliminary data.</text>
</comment>
<accession>A0AAW2TPF4</accession>
<sequence length="394" mass="44307">MVEPPTMLFTREFEDLHDDGFEGSLDEQRIFAEVFFGSEGGRKKGCIVPKATIVDCDYIKQTDMSLCSNSGKSSLTSEDDYAKEDVVVKQPLEIDRTSSLKNIHEVKLSVGDIPSMKPDLGDAYIGSAPSGVISGMSEENTDSACHLLTYRVVESSGQGVTSSSYQLKPLVSLDKVCEIESYASKLMVIDPPLSVANKLGTHRPTKPKWKDSCFLKLDEDELAMPKDIKNDPRPLLRYHINRLLRASGWVIGRRKRNSKYNGIGEYVYKSPGGRPIREFHRAWCMCGESLLTDASYFVQTSDCMQWADMTELWTDLSRTIKEIEDKLDLLDSTSAMAHLWCLLDPFANVVFIEKTIRLLKEGIAVKAKKKFSDSIRCRVCCEVSENLQLRKKPS</sequence>
<dbReference type="AlphaFoldDB" id="A0AAW2TPF4"/>
<evidence type="ECO:0000313" key="1">
    <source>
        <dbReference type="EMBL" id="KAL0406745.1"/>
    </source>
</evidence>
<name>A0AAW2TPF4_9LAMI</name>